<dbReference type="Proteomes" id="UP000237441">
    <property type="component" value="Unassembled WGS sequence"/>
</dbReference>
<evidence type="ECO:0000313" key="1">
    <source>
        <dbReference type="EMBL" id="PQK14126.1"/>
    </source>
</evidence>
<organism evidence="1 2">
    <name type="scientific">Beauveria bassiana</name>
    <name type="common">White muscardine disease fungus</name>
    <name type="synonym">Tritirachium shiotae</name>
    <dbReference type="NCBI Taxonomy" id="176275"/>
    <lineage>
        <taxon>Eukaryota</taxon>
        <taxon>Fungi</taxon>
        <taxon>Dikarya</taxon>
        <taxon>Ascomycota</taxon>
        <taxon>Pezizomycotina</taxon>
        <taxon>Sordariomycetes</taxon>
        <taxon>Hypocreomycetidae</taxon>
        <taxon>Hypocreales</taxon>
        <taxon>Cordycipitaceae</taxon>
        <taxon>Beauveria</taxon>
    </lineage>
</organism>
<gene>
    <name evidence="1" type="ORF">BB8028_0004g10560</name>
</gene>
<dbReference type="EMBL" id="JRHA01000004">
    <property type="protein sequence ID" value="PQK14126.1"/>
    <property type="molecule type" value="Genomic_DNA"/>
</dbReference>
<reference evidence="1 2" key="1">
    <citation type="submission" date="2016-07" db="EMBL/GenBank/DDBJ databases">
        <title>Comparative genomics of the entomopathogenic fungus Beauveria bassiana.</title>
        <authorList>
            <person name="Valero Jimenez C.A."/>
            <person name="Zwaan B.J."/>
            <person name="Van Kan J.A."/>
            <person name="Takken W."/>
            <person name="Debets A.J."/>
            <person name="Schoustra S.E."/>
            <person name="Koenraadt C.J."/>
        </authorList>
    </citation>
    <scope>NUCLEOTIDE SEQUENCE [LARGE SCALE GENOMIC DNA]</scope>
    <source>
        <strain evidence="1 2">ARSEF 8028</strain>
    </source>
</reference>
<dbReference type="AlphaFoldDB" id="A0A2S7YD82"/>
<accession>A0A2S7YD82</accession>
<sequence length="123" mass="13384">MRVDISTSQFGFRRKAMVRQFTTAMRARKPSRPRVPRLAAKLLRKVAEVQFVMYWMSALWCWPSRPPGSFLDVSVLSLWAASSSVMGSSWAAAAAIAASSSSLSSLPAMILAVSSDITSVSPD</sequence>
<name>A0A2S7YD82_BEABA</name>
<comment type="caution">
    <text evidence="1">The sequence shown here is derived from an EMBL/GenBank/DDBJ whole genome shotgun (WGS) entry which is preliminary data.</text>
</comment>
<protein>
    <submittedName>
        <fullName evidence="1">Uncharacterized protein</fullName>
    </submittedName>
</protein>
<proteinExistence type="predicted"/>
<evidence type="ECO:0000313" key="2">
    <source>
        <dbReference type="Proteomes" id="UP000237441"/>
    </source>
</evidence>